<evidence type="ECO:0000259" key="2">
    <source>
        <dbReference type="Pfam" id="PF20411"/>
    </source>
</evidence>
<organism evidence="3 4">
    <name type="scientific">Sanghuangporus baumii</name>
    <name type="common">Phellinus baumii</name>
    <dbReference type="NCBI Taxonomy" id="108892"/>
    <lineage>
        <taxon>Eukaryota</taxon>
        <taxon>Fungi</taxon>
        <taxon>Dikarya</taxon>
        <taxon>Basidiomycota</taxon>
        <taxon>Agaricomycotina</taxon>
        <taxon>Agaricomycetes</taxon>
        <taxon>Hymenochaetales</taxon>
        <taxon>Hymenochaetaceae</taxon>
        <taxon>Sanghuangporus</taxon>
    </lineage>
</organism>
<keyword evidence="4" id="KW-1185">Reference proteome</keyword>
<dbReference type="Pfam" id="PF20411">
    <property type="entry name" value="DUF6697"/>
    <property type="match status" value="1"/>
</dbReference>
<dbReference type="AlphaFoldDB" id="A0A9Q5NEI7"/>
<gene>
    <name evidence="3" type="ORF">A7U60_g1664</name>
</gene>
<evidence type="ECO:0000313" key="4">
    <source>
        <dbReference type="Proteomes" id="UP000757232"/>
    </source>
</evidence>
<proteinExistence type="predicted"/>
<comment type="caution">
    <text evidence="3">The sequence shown here is derived from an EMBL/GenBank/DDBJ whole genome shotgun (WGS) entry which is preliminary data.</text>
</comment>
<dbReference type="InterPro" id="IPR046520">
    <property type="entry name" value="DUF6697"/>
</dbReference>
<dbReference type="OrthoDB" id="3219211at2759"/>
<reference evidence="3" key="1">
    <citation type="submission" date="2016-06" db="EMBL/GenBank/DDBJ databases">
        <title>Draft Genome sequence of the fungus Inonotus baumii.</title>
        <authorList>
            <person name="Zhu H."/>
            <person name="Lin W."/>
        </authorList>
    </citation>
    <scope>NUCLEOTIDE SEQUENCE</scope>
    <source>
        <strain evidence="3">821</strain>
    </source>
</reference>
<feature type="domain" description="DUF6697" evidence="2">
    <location>
        <begin position="322"/>
        <end position="467"/>
    </location>
</feature>
<dbReference type="Proteomes" id="UP000757232">
    <property type="component" value="Unassembled WGS sequence"/>
</dbReference>
<sequence length="518" mass="56522">MFEDTSRSPLASPEEQQGASLLSVLPGYPSRGSTPLPLPIGTGANISASASFNSGGSGIGKGHDLAEELKQARHEIELLRTMDPFHAAEMAIELQMEKMRCAEATSIRDSAVQRLASAYDSIKEKAATINRLQNEKTDLESRLANVEVRIKEAAEQARAEERQIMEGELSRLRDVIRNLKDSVEAEKQTRVSSESSPLTTTSLSDYSSPTDDAASAITAVLHALANGIDHLSIGQVSNPVSPLHSSPSSSIPPPGLKLLVGADLQNFRASSGHPIDMIRARNAVLTALPMPLGIPEDELKPIILPPSMPIHEFLNNTTGNSLSGYRTFHEKTTRWCPDREEHGYFLTPLYKCTTKARVSTAHSWNEVDPRGRMIKPTECFYNRQGKWYYAGQYVALRLDDFSTKEWNELDAETSGVLVKETLVGRKNTSPTVQYEVSQLYSAGALKIACVGLQCVGFNLALYHNILEQAAKCRQGGRWRGGWGASEFPAVDGSADNSGNNGAINDNNNAYCASLFNLM</sequence>
<feature type="region of interest" description="Disordered" evidence="1">
    <location>
        <begin position="184"/>
        <end position="209"/>
    </location>
</feature>
<name>A0A9Q5NEI7_SANBA</name>
<evidence type="ECO:0000313" key="3">
    <source>
        <dbReference type="EMBL" id="OCB91099.1"/>
    </source>
</evidence>
<dbReference type="EMBL" id="LNZH02000106">
    <property type="protein sequence ID" value="OCB91099.1"/>
    <property type="molecule type" value="Genomic_DNA"/>
</dbReference>
<accession>A0A9Q5NEI7</accession>
<evidence type="ECO:0000256" key="1">
    <source>
        <dbReference type="SAM" id="MobiDB-lite"/>
    </source>
</evidence>
<feature type="compositionally biased region" description="Low complexity" evidence="1">
    <location>
        <begin position="192"/>
        <end position="209"/>
    </location>
</feature>
<protein>
    <recommendedName>
        <fullName evidence="2">DUF6697 domain-containing protein</fullName>
    </recommendedName>
</protein>